<dbReference type="RefSeq" id="WP_274924091.1">
    <property type="nucleotide sequence ID" value="NZ_JAKELO010000002.1"/>
</dbReference>
<evidence type="ECO:0000256" key="1">
    <source>
        <dbReference type="PROSITE-ProRule" id="PRU00325"/>
    </source>
</evidence>
<gene>
    <name evidence="3" type="ORF">L0665_02250</name>
</gene>
<feature type="domain" description="SWIM-type" evidence="2">
    <location>
        <begin position="39"/>
        <end position="79"/>
    </location>
</feature>
<sequence length="94" mass="10554">MGGSDADEVTSEVCRLYGAKGEKAVFAAENGQVIQYRDFCVVIGTTDTYVVDEEFCTCGDFTYRGLQCWHILAYRTAKALGTIVPRDEWYHDLI</sequence>
<keyword evidence="4" id="KW-1185">Reference proteome</keyword>
<reference evidence="3" key="1">
    <citation type="submission" date="2022-01" db="EMBL/GenBank/DDBJ databases">
        <title>Draft genome of Methanogenium marinum DSM 15558.</title>
        <authorList>
            <person name="Chen S.-C."/>
            <person name="You Y.-T."/>
        </authorList>
    </citation>
    <scope>NUCLEOTIDE SEQUENCE</scope>
    <source>
        <strain evidence="3">DSM 15558</strain>
    </source>
</reference>
<name>A0A9Q4KRN7_9EURY</name>
<evidence type="ECO:0000259" key="2">
    <source>
        <dbReference type="PROSITE" id="PS50966"/>
    </source>
</evidence>
<dbReference type="GO" id="GO:0008270">
    <property type="term" value="F:zinc ion binding"/>
    <property type="evidence" value="ECO:0007669"/>
    <property type="project" value="UniProtKB-KW"/>
</dbReference>
<keyword evidence="1" id="KW-0479">Metal-binding</keyword>
<evidence type="ECO:0000313" key="3">
    <source>
        <dbReference type="EMBL" id="MDE4907442.1"/>
    </source>
</evidence>
<comment type="caution">
    <text evidence="3">The sequence shown here is derived from an EMBL/GenBank/DDBJ whole genome shotgun (WGS) entry which is preliminary data.</text>
</comment>
<proteinExistence type="predicted"/>
<dbReference type="PROSITE" id="PS50966">
    <property type="entry name" value="ZF_SWIM"/>
    <property type="match status" value="1"/>
</dbReference>
<dbReference type="Pfam" id="PF04434">
    <property type="entry name" value="SWIM"/>
    <property type="match status" value="1"/>
</dbReference>
<evidence type="ECO:0000313" key="4">
    <source>
        <dbReference type="Proteomes" id="UP001143747"/>
    </source>
</evidence>
<dbReference type="Proteomes" id="UP001143747">
    <property type="component" value="Unassembled WGS sequence"/>
</dbReference>
<dbReference type="AlphaFoldDB" id="A0A9Q4KRN7"/>
<keyword evidence="1" id="KW-0863">Zinc-finger</keyword>
<dbReference type="InterPro" id="IPR007527">
    <property type="entry name" value="Znf_SWIM"/>
</dbReference>
<dbReference type="EMBL" id="JAKELO010000002">
    <property type="protein sequence ID" value="MDE4907442.1"/>
    <property type="molecule type" value="Genomic_DNA"/>
</dbReference>
<protein>
    <submittedName>
        <fullName evidence="3">SWIM zinc finger family protein</fullName>
    </submittedName>
</protein>
<accession>A0A9Q4KRN7</accession>
<keyword evidence="1" id="KW-0862">Zinc</keyword>
<organism evidence="3 4">
    <name type="scientific">Methanogenium marinum</name>
    <dbReference type="NCBI Taxonomy" id="348610"/>
    <lineage>
        <taxon>Archaea</taxon>
        <taxon>Methanobacteriati</taxon>
        <taxon>Methanobacteriota</taxon>
        <taxon>Stenosarchaea group</taxon>
        <taxon>Methanomicrobia</taxon>
        <taxon>Methanomicrobiales</taxon>
        <taxon>Methanomicrobiaceae</taxon>
        <taxon>Methanogenium</taxon>
    </lineage>
</organism>